<organism evidence="4">
    <name type="scientific">Strongyloides stercoralis</name>
    <name type="common">Threadworm</name>
    <dbReference type="NCBI Taxonomy" id="6248"/>
    <lineage>
        <taxon>Eukaryota</taxon>
        <taxon>Metazoa</taxon>
        <taxon>Ecdysozoa</taxon>
        <taxon>Nematoda</taxon>
        <taxon>Chromadorea</taxon>
        <taxon>Rhabditida</taxon>
        <taxon>Tylenchina</taxon>
        <taxon>Panagrolaimomorpha</taxon>
        <taxon>Strongyloidoidea</taxon>
        <taxon>Strongyloididae</taxon>
        <taxon>Strongyloides</taxon>
    </lineage>
</organism>
<feature type="coiled-coil region" evidence="1">
    <location>
        <begin position="133"/>
        <end position="211"/>
    </location>
</feature>
<dbReference type="WBParaSite" id="TCONS_00000632.p1">
    <property type="protein sequence ID" value="TCONS_00000632.p1"/>
    <property type="gene ID" value="XLOC_000616"/>
</dbReference>
<evidence type="ECO:0000313" key="5">
    <source>
        <dbReference type="WBParaSite" id="TCONS_00000632.p1"/>
    </source>
</evidence>
<feature type="coiled-coil region" evidence="1">
    <location>
        <begin position="366"/>
        <end position="423"/>
    </location>
</feature>
<feature type="compositionally biased region" description="Polar residues" evidence="2">
    <location>
        <begin position="24"/>
        <end position="35"/>
    </location>
</feature>
<keyword evidence="1" id="KW-0175">Coiled coil</keyword>
<feature type="coiled-coil region" evidence="1">
    <location>
        <begin position="307"/>
        <end position="341"/>
    </location>
</feature>
<evidence type="ECO:0000313" key="4">
    <source>
        <dbReference type="WBParaSite" id="SSTP_0001184500.1"/>
    </source>
</evidence>
<dbReference type="WBParaSite" id="SSTP_0001184500.1">
    <property type="protein sequence ID" value="SSTP_0001184500.1"/>
    <property type="gene ID" value="SSTP_0001184500"/>
</dbReference>
<protein>
    <submittedName>
        <fullName evidence="4 5">Uncharacterized protein</fullName>
    </submittedName>
</protein>
<dbReference type="AlphaFoldDB" id="A0A0K0EQW4"/>
<proteinExistence type="predicted"/>
<sequence length="446" mass="52220">MANSPATPSFSTPSTSKSSLNSNERQFSKTGDYFQSSKSSSSTLSKNEILELKCRLVNVKKQLKERERIIEELNNKTTLSDAIKDEEKNRPYLNQQVKILTEICEKLLKAVQEGGEADNQRLECMENLYSEHIEELTATIMELRFENNELKKLNTENGGKVVKIINENEYLREHTKYLEEKVSKLTEDIEKEAAENKRLKLEFKKQEVNQRQLNSSHANRLKEEIIAAKHECSIKMENVRISAEDKIKEQELKIKKLTLNSEMLINEIYRKEDTIEKLSNFIEKLLEQKKQGFKELSNTTEIVKKEAKYLKNENVRLDKRLREVEQQYKDLENAYMLRSKDDADEGFYSLNTIKSQLLFSAREQQLEKDRHIIEKLQKQVEDLKKIPHITNIQKALVEKSVKIRELEQNIKLLTDELLLEREQRETATCLLAEMTKDMKVLCGEKK</sequence>
<feature type="compositionally biased region" description="Low complexity" evidence="2">
    <location>
        <begin position="1"/>
        <end position="23"/>
    </location>
</feature>
<reference evidence="4" key="1">
    <citation type="submission" date="2015-08" db="UniProtKB">
        <authorList>
            <consortium name="WormBaseParasite"/>
        </authorList>
    </citation>
    <scope>IDENTIFICATION</scope>
</reference>
<dbReference type="Proteomes" id="UP000035681">
    <property type="component" value="Unplaced"/>
</dbReference>
<accession>A0A0K0EQW4</accession>
<evidence type="ECO:0000256" key="2">
    <source>
        <dbReference type="SAM" id="MobiDB-lite"/>
    </source>
</evidence>
<name>A0A0K0EQW4_STRER</name>
<evidence type="ECO:0000256" key="1">
    <source>
        <dbReference type="SAM" id="Coils"/>
    </source>
</evidence>
<feature type="region of interest" description="Disordered" evidence="2">
    <location>
        <begin position="1"/>
        <end position="42"/>
    </location>
</feature>
<feature type="coiled-coil region" evidence="1">
    <location>
        <begin position="240"/>
        <end position="267"/>
    </location>
</feature>
<keyword evidence="3" id="KW-1185">Reference proteome</keyword>
<evidence type="ECO:0000313" key="3">
    <source>
        <dbReference type="Proteomes" id="UP000035681"/>
    </source>
</evidence>